<sequence length="118" mass="13260">MGAKHNQIQCAAGNKGNVTRFKRRVEAVYLLHIVANQMHTPRPDGMLMLRPVGHRKCIAYNRMIVSDNGGYTTTKKFQLNNRTVDGQTGADINIHFFVSYSGYSGLIAFDWCAKIDAR</sequence>
<accession>F2Q8F9</accession>
<gene>
    <name evidence="1" type="ORF">Sb1_0095</name>
</gene>
<dbReference type="EMBL" id="FN298494">
    <property type="protein sequence ID" value="CAX67891.1"/>
    <property type="molecule type" value="Genomic_DNA"/>
</dbReference>
<reference evidence="1" key="1">
    <citation type="submission" date="2009-04" db="EMBL/GenBank/DDBJ databases">
        <title>Novel enterobacterial integrative and conjugative elements (ICEs), including a mobilisable relateive of SPI-7.</title>
        <authorList>
            <person name="Seth-Smith H.M."/>
        </authorList>
    </citation>
    <scope>NUCLEOTIDE SEQUENCE</scope>
    <source>
        <strain evidence="1">CEIM46082</strain>
    </source>
</reference>
<name>F2Q8F9_SALBN</name>
<dbReference type="AlphaFoldDB" id="F2Q8F9"/>
<evidence type="ECO:0000313" key="1">
    <source>
        <dbReference type="EMBL" id="CAX67891.1"/>
    </source>
</evidence>
<proteinExistence type="predicted"/>
<organism evidence="1">
    <name type="scientific">Salmonella bongori</name>
    <dbReference type="NCBI Taxonomy" id="54736"/>
    <lineage>
        <taxon>Bacteria</taxon>
        <taxon>Pseudomonadati</taxon>
        <taxon>Pseudomonadota</taxon>
        <taxon>Gammaproteobacteria</taxon>
        <taxon>Enterobacterales</taxon>
        <taxon>Enterobacteriaceae</taxon>
        <taxon>Salmonella</taxon>
    </lineage>
</organism>
<protein>
    <submittedName>
        <fullName evidence="1">Uncharacterized protein</fullName>
    </submittedName>
</protein>